<keyword evidence="3" id="KW-0732">Signal</keyword>
<reference evidence="8" key="1">
    <citation type="submission" date="2020-10" db="EMBL/GenBank/DDBJ databases">
        <authorList>
            <person name="Gilroy R."/>
        </authorList>
    </citation>
    <scope>NUCLEOTIDE SEQUENCE</scope>
    <source>
        <strain evidence="8">20514</strain>
    </source>
</reference>
<dbReference type="Gene3D" id="2.60.40.2580">
    <property type="match status" value="1"/>
</dbReference>
<evidence type="ECO:0000256" key="2">
    <source>
        <dbReference type="ARBA" id="ARBA00006011"/>
    </source>
</evidence>
<sequence>MKKILYPILAAAVVASACNKQEPLPGNGSDNGGVETSGPGAEMTISLKVASDGPSTKAHTSEEQALKSATAYVFNDVGTLEAVADFTDPNTSKSTTVKVSLGDKTVYVLANLVDKPVEAVPGFAETKMQRTVMQIAAINDIIGEDNDRNFAMSGFATATVAAGTGGTASVTLTRLASKVVVVNNTADTTAERSAGRLDNISAKTMNVAKNEYYFTYPSTSWSTPNYDASEVGDAEYFNSANGDAAFSPIASNAPFYVSENKVQTPKKGNITYLLLKGTFTPKKVYNADGTTSRVGNQGETFYRLKHNTNGTYDAKYYYETPATVPTDYSTVEYQNGISYYRVYLTGDQQNQDLSERYSIQRNTLINLTLTHATGAGENTENGAIPTDPETPIGETSDLTVTVTVADWTSVDQSTGVGDM</sequence>
<comment type="caution">
    <text evidence="8">The sequence shown here is derived from an EMBL/GenBank/DDBJ whole genome shotgun (WGS) entry which is preliminary data.</text>
</comment>
<dbReference type="InterPro" id="IPR029141">
    <property type="entry name" value="FimA_N"/>
</dbReference>
<dbReference type="NCBIfam" id="NF038041">
    <property type="entry name" value="fim_Mfa1_fam"/>
    <property type="match status" value="1"/>
</dbReference>
<evidence type="ECO:0000259" key="7">
    <source>
        <dbReference type="Pfam" id="PF15495"/>
    </source>
</evidence>
<evidence type="ECO:0000256" key="5">
    <source>
        <dbReference type="SAM" id="MobiDB-lite"/>
    </source>
</evidence>
<dbReference type="PROSITE" id="PS51257">
    <property type="entry name" value="PROKAR_LIPOPROTEIN"/>
    <property type="match status" value="1"/>
</dbReference>
<feature type="region of interest" description="Disordered" evidence="5">
    <location>
        <begin position="374"/>
        <end position="394"/>
    </location>
</feature>
<dbReference type="InterPro" id="IPR047786">
    <property type="entry name" value="Mfa1_fim"/>
</dbReference>
<feature type="domain" description="Minor fimbrium subunit Mfa1 C-terminal" evidence="7">
    <location>
        <begin position="332"/>
        <end position="412"/>
    </location>
</feature>
<feature type="region of interest" description="Disordered" evidence="5">
    <location>
        <begin position="21"/>
        <end position="40"/>
    </location>
</feature>
<proteinExistence type="inferred from homology"/>
<dbReference type="AlphaFoldDB" id="A0A9D9EJW9"/>
<dbReference type="Proteomes" id="UP000810252">
    <property type="component" value="Unassembled WGS sequence"/>
</dbReference>
<dbReference type="Pfam" id="PF06321">
    <property type="entry name" value="P_gingi_FimA"/>
    <property type="match status" value="1"/>
</dbReference>
<evidence type="ECO:0000259" key="6">
    <source>
        <dbReference type="Pfam" id="PF06321"/>
    </source>
</evidence>
<evidence type="ECO:0000313" key="9">
    <source>
        <dbReference type="Proteomes" id="UP000810252"/>
    </source>
</evidence>
<reference evidence="8" key="2">
    <citation type="journal article" date="2021" name="PeerJ">
        <title>Extensive microbial diversity within the chicken gut microbiome revealed by metagenomics and culture.</title>
        <authorList>
            <person name="Gilroy R."/>
            <person name="Ravi A."/>
            <person name="Getino M."/>
            <person name="Pursley I."/>
            <person name="Horton D.L."/>
            <person name="Alikhan N.F."/>
            <person name="Baker D."/>
            <person name="Gharbi K."/>
            <person name="Hall N."/>
            <person name="Watson M."/>
            <person name="Adriaenssens E.M."/>
            <person name="Foster-Nyarko E."/>
            <person name="Jarju S."/>
            <person name="Secka A."/>
            <person name="Antonio M."/>
            <person name="Oren A."/>
            <person name="Chaudhuri R.R."/>
            <person name="La Ragione R."/>
            <person name="Hildebrand F."/>
            <person name="Pallen M.J."/>
        </authorList>
    </citation>
    <scope>NUCLEOTIDE SEQUENCE</scope>
    <source>
        <strain evidence="8">20514</strain>
    </source>
</reference>
<protein>
    <submittedName>
        <fullName evidence="8">Mfa1 family fimbria major subunit</fullName>
    </submittedName>
</protein>
<evidence type="ECO:0000256" key="3">
    <source>
        <dbReference type="ARBA" id="ARBA00022729"/>
    </source>
</evidence>
<evidence type="ECO:0000256" key="4">
    <source>
        <dbReference type="ARBA" id="ARBA00023263"/>
    </source>
</evidence>
<gene>
    <name evidence="8" type="ORF">IAC29_04385</name>
</gene>
<keyword evidence="4" id="KW-0281">Fimbrium</keyword>
<dbReference type="EMBL" id="JADIMQ010000063">
    <property type="protein sequence ID" value="MBO8448492.1"/>
    <property type="molecule type" value="Genomic_DNA"/>
</dbReference>
<accession>A0A9D9EJW9</accession>
<feature type="domain" description="Major fimbrial subunit protein N-terminal" evidence="6">
    <location>
        <begin position="44"/>
        <end position="165"/>
    </location>
</feature>
<comment type="similarity">
    <text evidence="2">Belongs to the bacteroidetes fimbrillin superfamily. FimA/Mfa1 family.</text>
</comment>
<dbReference type="Pfam" id="PF15495">
    <property type="entry name" value="Fimbrillin_C"/>
    <property type="match status" value="1"/>
</dbReference>
<comment type="subcellular location">
    <subcellularLocation>
        <location evidence="1">Fimbrium</location>
    </subcellularLocation>
</comment>
<organism evidence="8 9">
    <name type="scientific">Candidatus Cryptobacteroides merdigallinarum</name>
    <dbReference type="NCBI Taxonomy" id="2840770"/>
    <lineage>
        <taxon>Bacteria</taxon>
        <taxon>Pseudomonadati</taxon>
        <taxon>Bacteroidota</taxon>
        <taxon>Bacteroidia</taxon>
        <taxon>Bacteroidales</taxon>
        <taxon>Candidatus Cryptobacteroides</taxon>
    </lineage>
</organism>
<evidence type="ECO:0000313" key="8">
    <source>
        <dbReference type="EMBL" id="MBO8448492.1"/>
    </source>
</evidence>
<dbReference type="InterPro" id="IPR029140">
    <property type="entry name" value="Mfa1_C"/>
</dbReference>
<dbReference type="GO" id="GO:0009418">
    <property type="term" value="C:pilus shaft"/>
    <property type="evidence" value="ECO:0007669"/>
    <property type="project" value="InterPro"/>
</dbReference>
<name>A0A9D9EJW9_9BACT</name>
<evidence type="ECO:0000256" key="1">
    <source>
        <dbReference type="ARBA" id="ARBA00004561"/>
    </source>
</evidence>